<dbReference type="Pfam" id="PF07833">
    <property type="entry name" value="Cu_amine_oxidN1"/>
    <property type="match status" value="1"/>
</dbReference>
<dbReference type="RefSeq" id="WP_133230358.1">
    <property type="nucleotide sequence ID" value="NZ_SMRT01000008.1"/>
</dbReference>
<dbReference type="PANTHER" id="PTHR10587">
    <property type="entry name" value="GLYCOSYL TRANSFERASE-RELATED"/>
    <property type="match status" value="1"/>
</dbReference>
<name>A0A4R5KMQ1_9BACL</name>
<dbReference type="GO" id="GO:0016810">
    <property type="term" value="F:hydrolase activity, acting on carbon-nitrogen (but not peptide) bonds"/>
    <property type="evidence" value="ECO:0007669"/>
    <property type="project" value="InterPro"/>
</dbReference>
<dbReference type="PROSITE" id="PS51677">
    <property type="entry name" value="NODB"/>
    <property type="match status" value="1"/>
</dbReference>
<dbReference type="Pfam" id="PF01522">
    <property type="entry name" value="Polysacc_deac_1"/>
    <property type="match status" value="1"/>
</dbReference>
<comment type="caution">
    <text evidence="2">The sequence shown here is derived from an EMBL/GenBank/DDBJ whole genome shotgun (WGS) entry which is preliminary data.</text>
</comment>
<accession>A0A4R5KMQ1</accession>
<feature type="domain" description="NodB homology" evidence="1">
    <location>
        <begin position="72"/>
        <end position="257"/>
    </location>
</feature>
<dbReference type="InterPro" id="IPR036582">
    <property type="entry name" value="Mao_N_sf"/>
</dbReference>
<dbReference type="InterPro" id="IPR002509">
    <property type="entry name" value="NODB_dom"/>
</dbReference>
<keyword evidence="3" id="KW-1185">Reference proteome</keyword>
<dbReference type="Gene3D" id="3.20.20.370">
    <property type="entry name" value="Glycoside hydrolase/deacetylase"/>
    <property type="match status" value="1"/>
</dbReference>
<dbReference type="SUPFAM" id="SSF88713">
    <property type="entry name" value="Glycoside hydrolase/deacetylase"/>
    <property type="match status" value="1"/>
</dbReference>
<dbReference type="OrthoDB" id="258610at2"/>
<evidence type="ECO:0000259" key="1">
    <source>
        <dbReference type="PROSITE" id="PS51677"/>
    </source>
</evidence>
<protein>
    <submittedName>
        <fullName evidence="2">Polysaccharide deacetylase</fullName>
    </submittedName>
</protein>
<organism evidence="2 3">
    <name type="scientific">Paenibacillus piri</name>
    <dbReference type="NCBI Taxonomy" id="2547395"/>
    <lineage>
        <taxon>Bacteria</taxon>
        <taxon>Bacillati</taxon>
        <taxon>Bacillota</taxon>
        <taxon>Bacilli</taxon>
        <taxon>Bacillales</taxon>
        <taxon>Paenibacillaceae</taxon>
        <taxon>Paenibacillus</taxon>
    </lineage>
</organism>
<dbReference type="CDD" id="cd10944">
    <property type="entry name" value="CE4_SmPgdA_like"/>
    <property type="match status" value="1"/>
</dbReference>
<dbReference type="InterPro" id="IPR011330">
    <property type="entry name" value="Glyco_hydro/deAcase_b/a-brl"/>
</dbReference>
<proteinExistence type="predicted"/>
<gene>
    <name evidence="2" type="ORF">E1757_17410</name>
</gene>
<dbReference type="Gene3D" id="3.30.457.10">
    <property type="entry name" value="Copper amine oxidase-like, N-terminal domain"/>
    <property type="match status" value="1"/>
</dbReference>
<evidence type="ECO:0000313" key="3">
    <source>
        <dbReference type="Proteomes" id="UP000295636"/>
    </source>
</evidence>
<dbReference type="Proteomes" id="UP000295636">
    <property type="component" value="Unassembled WGS sequence"/>
</dbReference>
<dbReference type="InterPro" id="IPR012854">
    <property type="entry name" value="Cu_amine_oxidase-like_N"/>
</dbReference>
<dbReference type="SUPFAM" id="SSF55383">
    <property type="entry name" value="Copper amine oxidase, domain N"/>
    <property type="match status" value="1"/>
</dbReference>
<dbReference type="EMBL" id="SMRT01000008">
    <property type="protein sequence ID" value="TDF96178.1"/>
    <property type="molecule type" value="Genomic_DNA"/>
</dbReference>
<dbReference type="InterPro" id="IPR050248">
    <property type="entry name" value="Polysacc_deacetylase_ArnD"/>
</dbReference>
<evidence type="ECO:0000313" key="2">
    <source>
        <dbReference type="EMBL" id="TDF96178.1"/>
    </source>
</evidence>
<dbReference type="AlphaFoldDB" id="A0A4R5KMQ1"/>
<sequence length="479" mass="53811">MPSLLHVHRFRRIGLIVSFVLVALILLQPISNSSAFAASADNEAAQRQEIYGQLQAGKRIWADKDYAKPDQPTVYLTFDDGPSKLTDGVLNILREEGVPATFFMLGEQVKAYPEQVKQVVKDGHAIGNHTYNHKYTELYSSVQTFWNQIQQTELALEETAGVKTALIRAPGGTFGNFDAFYFYYLDQAGYEVYDWNIDSGDSARVGVPAAEIVRKVKNSPLAHEVIVLMHDGTGHVQTVKALPEIIRYFKDEGYAFAPLGPQVQPVHFSAGKMKWSRSVSPALHAGLTLEADQHRLAWEQDIMRQQAHERQIGGAQMENNPGVALNAVWMRDSLAASLASTKPPVPSEPLEVTLDGGKLLLEPNEYRLKDGHYQVPVRKLMEAMGGRTEWHADRRTASVQYGFRVLDYDLMRYELRVIQGMKRTVYHLPQMELLDGTLYVPLRTTIELLGNRVESYEKDQGRLQVKAALTGGYMLPYGF</sequence>
<dbReference type="GO" id="GO:0005975">
    <property type="term" value="P:carbohydrate metabolic process"/>
    <property type="evidence" value="ECO:0007669"/>
    <property type="project" value="InterPro"/>
</dbReference>
<reference evidence="2 3" key="1">
    <citation type="submission" date="2019-03" db="EMBL/GenBank/DDBJ databases">
        <title>This is whole genome sequence of Paenibacillus sp MS74 strain.</title>
        <authorList>
            <person name="Trinh H.N."/>
        </authorList>
    </citation>
    <scope>NUCLEOTIDE SEQUENCE [LARGE SCALE GENOMIC DNA]</scope>
    <source>
        <strain evidence="2 3">MS74</strain>
    </source>
</reference>
<dbReference type="PANTHER" id="PTHR10587:SF125">
    <property type="entry name" value="POLYSACCHARIDE DEACETYLASE YHEN-RELATED"/>
    <property type="match status" value="1"/>
</dbReference>